<dbReference type="Proteomes" id="UP001526426">
    <property type="component" value="Unassembled WGS sequence"/>
</dbReference>
<dbReference type="EMBL" id="JAIHOM010000040">
    <property type="protein sequence ID" value="MCW6036582.1"/>
    <property type="molecule type" value="Genomic_DNA"/>
</dbReference>
<evidence type="ECO:0000256" key="6">
    <source>
        <dbReference type="ARBA" id="ARBA00022840"/>
    </source>
</evidence>
<dbReference type="InterPro" id="IPR005702">
    <property type="entry name" value="Wzc-like_C"/>
</dbReference>
<evidence type="ECO:0000313" key="13">
    <source>
        <dbReference type="EMBL" id="MCW6036582.1"/>
    </source>
</evidence>
<sequence>MVSNLNPQSSLPSGSPSPQPLPGKPILEPPFAPKAEEESLNLRQALSVLRRRWWVMLLVSGAVSCAVGFRVLNEVPLYRSQFRLLIEPIASDESFDQFSQRLIGQYAAEIDYETQIEVLVSPTVINPILTQIQTRYPDMDYNALVSNLGIGRVGPTKILEVSYQDSNPEKIQFVLEQVSEGFIEYSQRERKTGNQKGLNFVEEQLPVLQKRVNDLQIEVQQFRQRHNILDPNEQGQAAAGRLNGIREEILLTQRDLQETQSLIAQLQEQLNTDLGQALVMNALSEAPRYQALLSQLQEIESQIALESARFTPNSPNIQVLQERRNNLLPLLQAEAQVVLGRQGLPSGGQNLAASPNALRSQTTQQLIDTLNRRQVLTVRQAALSQAEAAQTRQVQNFATLSRQYADLMRELEVATEGLKRFLSVQEDLQIESARRTISWELLNAPQIPLYPIAPNVPRGLTIGLVAGVLAGAGAALIAEKLDVRFHSPEDLRDAVGLPILGVIPYRKEIKDSRVKDRPLPRLSGSRYRASPFLESFRSLNANLSFFTPDKPLQVLVVSSSVPLEGKSTTSINLAQAAAAMGQRVLLVDADLRRPQVHVMTDLPNVWGLSHAISMDIEVEDIIQPFPSINGGTSGEDNLYILTSGQIPPDPTRLLSSQKMRSLIEYFRQSFDLVIFDTPPMLGLADAKFLAAQADVMLMVVRLGWTDRAIFKQVIDGLKVSQTSALGLIANGAKDFSSGSYYYYHRYFATEEGAHPVDS</sequence>
<dbReference type="InterPro" id="IPR050445">
    <property type="entry name" value="Bact_polysacc_biosynth/exp"/>
</dbReference>
<keyword evidence="11" id="KW-1133">Transmembrane helix</keyword>
<evidence type="ECO:0000256" key="2">
    <source>
        <dbReference type="ARBA" id="ARBA00011903"/>
    </source>
</evidence>
<dbReference type="SUPFAM" id="SSF52540">
    <property type="entry name" value="P-loop containing nucleoside triphosphate hydrolases"/>
    <property type="match status" value="1"/>
</dbReference>
<evidence type="ECO:0000256" key="8">
    <source>
        <dbReference type="ARBA" id="ARBA00051245"/>
    </source>
</evidence>
<gene>
    <name evidence="13" type="ORF">K4A83_09950</name>
</gene>
<evidence type="ECO:0000256" key="3">
    <source>
        <dbReference type="ARBA" id="ARBA00022679"/>
    </source>
</evidence>
<accession>A0ABT3L5X1</accession>
<evidence type="ECO:0000313" key="14">
    <source>
        <dbReference type="Proteomes" id="UP001526426"/>
    </source>
</evidence>
<dbReference type="EC" id="2.7.10.2" evidence="2"/>
<dbReference type="RefSeq" id="WP_265264357.1">
    <property type="nucleotide sequence ID" value="NZ_JAIHOM010000040.1"/>
</dbReference>
<protein>
    <recommendedName>
        <fullName evidence="2">non-specific protein-tyrosine kinase</fullName>
        <ecNumber evidence="2">2.7.10.2</ecNumber>
    </recommendedName>
</protein>
<keyword evidence="7" id="KW-0829">Tyrosine-protein kinase</keyword>
<keyword evidence="11" id="KW-0472">Membrane</keyword>
<evidence type="ECO:0000256" key="11">
    <source>
        <dbReference type="SAM" id="Phobius"/>
    </source>
</evidence>
<keyword evidence="6" id="KW-0067">ATP-binding</keyword>
<evidence type="ECO:0000256" key="10">
    <source>
        <dbReference type="SAM" id="MobiDB-lite"/>
    </source>
</evidence>
<reference evidence="13 14" key="1">
    <citation type="submission" date="2021-08" db="EMBL/GenBank/DDBJ databases">
        <title>Draft genome sequence of Spirulina subsalsa with high tolerance to salinity and hype-accumulation of phycocyanin.</title>
        <authorList>
            <person name="Pei H."/>
            <person name="Jiang L."/>
        </authorList>
    </citation>
    <scope>NUCLEOTIDE SEQUENCE [LARGE SCALE GENOMIC DNA]</scope>
    <source>
        <strain evidence="13 14">FACHB-351</strain>
    </source>
</reference>
<dbReference type="PANTHER" id="PTHR32309:SF13">
    <property type="entry name" value="FERRIC ENTEROBACTIN TRANSPORT PROTEIN FEPE"/>
    <property type="match status" value="1"/>
</dbReference>
<feature type="transmembrane region" description="Helical" evidence="11">
    <location>
        <begin position="53"/>
        <end position="72"/>
    </location>
</feature>
<evidence type="ECO:0000256" key="9">
    <source>
        <dbReference type="SAM" id="Coils"/>
    </source>
</evidence>
<keyword evidence="14" id="KW-1185">Reference proteome</keyword>
<evidence type="ECO:0000256" key="4">
    <source>
        <dbReference type="ARBA" id="ARBA00022741"/>
    </source>
</evidence>
<evidence type="ECO:0000259" key="12">
    <source>
        <dbReference type="Pfam" id="PF13614"/>
    </source>
</evidence>
<dbReference type="InterPro" id="IPR027417">
    <property type="entry name" value="P-loop_NTPase"/>
</dbReference>
<feature type="compositionally biased region" description="Pro residues" evidence="10">
    <location>
        <begin position="15"/>
        <end position="28"/>
    </location>
</feature>
<keyword evidence="11" id="KW-0812">Transmembrane</keyword>
<dbReference type="CDD" id="cd05387">
    <property type="entry name" value="BY-kinase"/>
    <property type="match status" value="1"/>
</dbReference>
<feature type="coiled-coil region" evidence="9">
    <location>
        <begin position="198"/>
        <end position="225"/>
    </location>
</feature>
<keyword evidence="4" id="KW-0547">Nucleotide-binding</keyword>
<keyword evidence="5" id="KW-0418">Kinase</keyword>
<evidence type="ECO:0000256" key="1">
    <source>
        <dbReference type="ARBA" id="ARBA00007316"/>
    </source>
</evidence>
<name>A0ABT3L5X1_9CYAN</name>
<dbReference type="GO" id="GO:0004715">
    <property type="term" value="F:non-membrane spanning protein tyrosine kinase activity"/>
    <property type="evidence" value="ECO:0007669"/>
    <property type="project" value="UniProtKB-EC"/>
</dbReference>
<evidence type="ECO:0000256" key="5">
    <source>
        <dbReference type="ARBA" id="ARBA00022777"/>
    </source>
</evidence>
<keyword evidence="3 13" id="KW-0808">Transferase</keyword>
<feature type="domain" description="AAA" evidence="12">
    <location>
        <begin position="565"/>
        <end position="700"/>
    </location>
</feature>
<comment type="similarity">
    <text evidence="1">Belongs to the CpsD/CapB family.</text>
</comment>
<keyword evidence="9" id="KW-0175">Coiled coil</keyword>
<dbReference type="Pfam" id="PF13614">
    <property type="entry name" value="AAA_31"/>
    <property type="match status" value="1"/>
</dbReference>
<dbReference type="PANTHER" id="PTHR32309">
    <property type="entry name" value="TYROSINE-PROTEIN KINASE"/>
    <property type="match status" value="1"/>
</dbReference>
<dbReference type="InterPro" id="IPR025669">
    <property type="entry name" value="AAA_dom"/>
</dbReference>
<evidence type="ECO:0000256" key="7">
    <source>
        <dbReference type="ARBA" id="ARBA00023137"/>
    </source>
</evidence>
<proteinExistence type="inferred from homology"/>
<comment type="catalytic activity">
    <reaction evidence="8">
        <text>L-tyrosyl-[protein] + ATP = O-phospho-L-tyrosyl-[protein] + ADP + H(+)</text>
        <dbReference type="Rhea" id="RHEA:10596"/>
        <dbReference type="Rhea" id="RHEA-COMP:10136"/>
        <dbReference type="Rhea" id="RHEA-COMP:20101"/>
        <dbReference type="ChEBI" id="CHEBI:15378"/>
        <dbReference type="ChEBI" id="CHEBI:30616"/>
        <dbReference type="ChEBI" id="CHEBI:46858"/>
        <dbReference type="ChEBI" id="CHEBI:61978"/>
        <dbReference type="ChEBI" id="CHEBI:456216"/>
        <dbReference type="EC" id="2.7.10.2"/>
    </reaction>
</comment>
<feature type="region of interest" description="Disordered" evidence="10">
    <location>
        <begin position="1"/>
        <end position="28"/>
    </location>
</feature>
<dbReference type="NCBIfam" id="TIGR01007">
    <property type="entry name" value="eps_fam"/>
    <property type="match status" value="1"/>
</dbReference>
<organism evidence="13 14">
    <name type="scientific">Spirulina subsalsa FACHB-351</name>
    <dbReference type="NCBI Taxonomy" id="234711"/>
    <lineage>
        <taxon>Bacteria</taxon>
        <taxon>Bacillati</taxon>
        <taxon>Cyanobacteriota</taxon>
        <taxon>Cyanophyceae</taxon>
        <taxon>Spirulinales</taxon>
        <taxon>Spirulinaceae</taxon>
        <taxon>Spirulina</taxon>
    </lineage>
</organism>
<feature type="coiled-coil region" evidence="9">
    <location>
        <begin position="249"/>
        <end position="309"/>
    </location>
</feature>
<dbReference type="Gene3D" id="3.40.50.300">
    <property type="entry name" value="P-loop containing nucleotide triphosphate hydrolases"/>
    <property type="match status" value="1"/>
</dbReference>
<feature type="compositionally biased region" description="Low complexity" evidence="10">
    <location>
        <begin position="1"/>
        <end position="14"/>
    </location>
</feature>
<comment type="caution">
    <text evidence="13">The sequence shown here is derived from an EMBL/GenBank/DDBJ whole genome shotgun (WGS) entry which is preliminary data.</text>
</comment>